<dbReference type="InterPro" id="IPR014071">
    <property type="entry name" value="Cu_transp_CopY/TcrY"/>
</dbReference>
<reference evidence="7" key="2">
    <citation type="submission" date="2016-01" db="EMBL/GenBank/DDBJ databases">
        <title>Six Aerococcus type strain genome sequencing and assembly using PacBio and Illumina Hiseq.</title>
        <authorList>
            <person name="Carkaci D."/>
            <person name="Dargis R."/>
            <person name="Nielsen X.C."/>
            <person name="Skovgaard O."/>
            <person name="Fuursted K."/>
            <person name="Christensen J.J."/>
        </authorList>
    </citation>
    <scope>NUCLEOTIDE SEQUENCE [LARGE SCALE GENOMIC DNA]</scope>
    <source>
        <strain evidence="7">CCUG43001</strain>
    </source>
</reference>
<dbReference type="KEGG" id="asan:AWM72_00610"/>
<dbReference type="SUPFAM" id="SSF46785">
    <property type="entry name" value="Winged helix' DNA-binding domain"/>
    <property type="match status" value="1"/>
</dbReference>
<dbReference type="AlphaFoldDB" id="A0A0X8F9S9"/>
<accession>A0A0X8F9S9</accession>
<dbReference type="GeneID" id="92902573"/>
<keyword evidence="4" id="KW-0804">Transcription</keyword>
<evidence type="ECO:0000256" key="1">
    <source>
        <dbReference type="ARBA" id="ARBA00011046"/>
    </source>
</evidence>
<dbReference type="InterPro" id="IPR005650">
    <property type="entry name" value="BlaI_family"/>
</dbReference>
<keyword evidence="3" id="KW-0238">DNA-binding</keyword>
<evidence type="ECO:0000313" key="7">
    <source>
        <dbReference type="Proteomes" id="UP000069912"/>
    </source>
</evidence>
<dbReference type="InterPro" id="IPR036390">
    <property type="entry name" value="WH_DNA-bd_sf"/>
</dbReference>
<dbReference type="OrthoDB" id="1849040at2"/>
<reference evidence="6 8" key="3">
    <citation type="submission" date="2017-12" db="EMBL/GenBank/DDBJ databases">
        <title>Phylogenetic diversity of female urinary microbiome.</title>
        <authorList>
            <person name="Thomas-White K."/>
            <person name="Wolfe A.J."/>
        </authorList>
    </citation>
    <scope>NUCLEOTIDE SEQUENCE [LARGE SCALE GENOMIC DNA]</scope>
    <source>
        <strain evidence="6 8">UMB0139</strain>
    </source>
</reference>
<protein>
    <submittedName>
        <fullName evidence="6">CopY/TcrY family copper transport repressor</fullName>
    </submittedName>
</protein>
<evidence type="ECO:0000313" key="5">
    <source>
        <dbReference type="EMBL" id="AMB93372.1"/>
    </source>
</evidence>
<evidence type="ECO:0000256" key="3">
    <source>
        <dbReference type="ARBA" id="ARBA00023125"/>
    </source>
</evidence>
<sequence length="144" mass="16407">MLSGQEKSVSPAEWQIMRVIWAQKEASSRYIIDCLAEAMAWKDSTIKTLIRRLVDKGWLAKEKQGRSYIYRAQVSQEEASRLELKTIFDNLCQCQAGELIVQCIEDNPLSQDMIDRIQEALDKKAPQAVTCSCLPGQCQCQVKH</sequence>
<keyword evidence="7" id="KW-1185">Reference proteome</keyword>
<dbReference type="InterPro" id="IPR036388">
    <property type="entry name" value="WH-like_DNA-bd_sf"/>
</dbReference>
<proteinExistence type="inferred from homology"/>
<keyword evidence="2" id="KW-0805">Transcription regulation</keyword>
<dbReference type="EMBL" id="PKGY01000001">
    <property type="protein sequence ID" value="PKZ23020.1"/>
    <property type="molecule type" value="Genomic_DNA"/>
</dbReference>
<dbReference type="Gene3D" id="1.10.10.10">
    <property type="entry name" value="Winged helix-like DNA-binding domain superfamily/Winged helix DNA-binding domain"/>
    <property type="match status" value="1"/>
</dbReference>
<gene>
    <name evidence="5" type="ORF">AWM72_00610</name>
    <name evidence="6" type="ORF">CYJ28_00235</name>
</gene>
<organism evidence="5 7">
    <name type="scientific">Aerococcus sanguinicola</name>
    <dbReference type="NCBI Taxonomy" id="119206"/>
    <lineage>
        <taxon>Bacteria</taxon>
        <taxon>Bacillati</taxon>
        <taxon>Bacillota</taxon>
        <taxon>Bacilli</taxon>
        <taxon>Lactobacillales</taxon>
        <taxon>Aerococcaceae</taxon>
        <taxon>Aerococcus</taxon>
    </lineage>
</organism>
<evidence type="ECO:0000256" key="4">
    <source>
        <dbReference type="ARBA" id="ARBA00023163"/>
    </source>
</evidence>
<dbReference type="GO" id="GO:0045892">
    <property type="term" value="P:negative regulation of DNA-templated transcription"/>
    <property type="evidence" value="ECO:0007669"/>
    <property type="project" value="InterPro"/>
</dbReference>
<dbReference type="EMBL" id="CP014160">
    <property type="protein sequence ID" value="AMB93372.1"/>
    <property type="molecule type" value="Genomic_DNA"/>
</dbReference>
<name>A0A0X8F9S9_9LACT</name>
<evidence type="ECO:0000313" key="6">
    <source>
        <dbReference type="EMBL" id="PKZ23020.1"/>
    </source>
</evidence>
<dbReference type="Proteomes" id="UP000069912">
    <property type="component" value="Chromosome"/>
</dbReference>
<dbReference type="PIRSF" id="PIRSF019455">
    <property type="entry name" value="CopR_AtkY"/>
    <property type="match status" value="1"/>
</dbReference>
<dbReference type="GO" id="GO:0003677">
    <property type="term" value="F:DNA binding"/>
    <property type="evidence" value="ECO:0007669"/>
    <property type="project" value="UniProtKB-KW"/>
</dbReference>
<dbReference type="RefSeq" id="WP_067971673.1">
    <property type="nucleotide sequence ID" value="NZ_CAJHKM010000003.1"/>
</dbReference>
<dbReference type="NCBIfam" id="TIGR02698">
    <property type="entry name" value="CopY_TcrY"/>
    <property type="match status" value="1"/>
</dbReference>
<dbReference type="Pfam" id="PF03965">
    <property type="entry name" value="Penicillinase_R"/>
    <property type="match status" value="1"/>
</dbReference>
<reference evidence="5 7" key="1">
    <citation type="journal article" date="2016" name="Genome Announc.">
        <title>Complete Genome Sequences of Aerococcus christensenii CCUG 28831T, Aerococcus sanguinicola CCUG 43001T, Aerococcus urinae CCUG 36881T, Aerococcus urinaeequi CCUG 28094T, Aerococcus urinaehominis CCUG 42038 BT, and Aerococcus viridans CCUG 4311T.</title>
        <authorList>
            <person name="Carkaci D."/>
            <person name="Dargis R."/>
            <person name="Nielsen X.C."/>
            <person name="Skovgaard O."/>
            <person name="Fuursted K."/>
            <person name="Christensen J.J."/>
        </authorList>
    </citation>
    <scope>NUCLEOTIDE SEQUENCE [LARGE SCALE GENOMIC DNA]</scope>
    <source>
        <strain evidence="5 7">CCUG43001</strain>
    </source>
</reference>
<evidence type="ECO:0000313" key="8">
    <source>
        <dbReference type="Proteomes" id="UP000234239"/>
    </source>
</evidence>
<evidence type="ECO:0000256" key="2">
    <source>
        <dbReference type="ARBA" id="ARBA00023015"/>
    </source>
</evidence>
<dbReference type="Proteomes" id="UP000234239">
    <property type="component" value="Unassembled WGS sequence"/>
</dbReference>
<comment type="similarity">
    <text evidence="1">Belongs to the BlaI transcriptional regulatory family.</text>
</comment>